<gene>
    <name evidence="1" type="ORF">ACFFJP_05000</name>
</gene>
<organism evidence="1 2">
    <name type="scientific">Rheinheimera tilapiae</name>
    <dbReference type="NCBI Taxonomy" id="875043"/>
    <lineage>
        <taxon>Bacteria</taxon>
        <taxon>Pseudomonadati</taxon>
        <taxon>Pseudomonadota</taxon>
        <taxon>Gammaproteobacteria</taxon>
        <taxon>Chromatiales</taxon>
        <taxon>Chromatiaceae</taxon>
        <taxon>Rheinheimera</taxon>
    </lineage>
</organism>
<dbReference type="EMBL" id="JBHLXP010000001">
    <property type="protein sequence ID" value="MFC0047642.1"/>
    <property type="molecule type" value="Genomic_DNA"/>
</dbReference>
<accession>A0ABV6B9V6</accession>
<evidence type="ECO:0000313" key="1">
    <source>
        <dbReference type="EMBL" id="MFC0047642.1"/>
    </source>
</evidence>
<proteinExistence type="predicted"/>
<comment type="caution">
    <text evidence="1">The sequence shown here is derived from an EMBL/GenBank/DDBJ whole genome shotgun (WGS) entry which is preliminary data.</text>
</comment>
<evidence type="ECO:0000313" key="2">
    <source>
        <dbReference type="Proteomes" id="UP001589813"/>
    </source>
</evidence>
<reference evidence="1 2" key="1">
    <citation type="submission" date="2024-09" db="EMBL/GenBank/DDBJ databases">
        <authorList>
            <person name="Sun Q."/>
            <person name="Mori K."/>
        </authorList>
    </citation>
    <scope>NUCLEOTIDE SEQUENCE [LARGE SCALE GENOMIC DNA]</scope>
    <source>
        <strain evidence="1 2">KCTC 23315</strain>
    </source>
</reference>
<dbReference type="RefSeq" id="WP_208930583.1">
    <property type="nucleotide sequence ID" value="NZ_JBHLXP010000001.1"/>
</dbReference>
<name>A0ABV6B9V6_9GAMM</name>
<keyword evidence="2" id="KW-1185">Reference proteome</keyword>
<sequence length="73" mass="7890">MEKPVLRTLLILTGVVTFSISAWSSAPARCLGLPDTDLKAMCLAKAQLDVRRCGDISSPLLQQQCQASVQTPF</sequence>
<dbReference type="Proteomes" id="UP001589813">
    <property type="component" value="Unassembled WGS sequence"/>
</dbReference>
<protein>
    <submittedName>
        <fullName evidence="1">Uncharacterized protein</fullName>
    </submittedName>
</protein>